<evidence type="ECO:0000313" key="4">
    <source>
        <dbReference type="EMBL" id="SEL52431.1"/>
    </source>
</evidence>
<keyword evidence="2" id="KW-0677">Repeat</keyword>
<dbReference type="SUPFAM" id="SSF52047">
    <property type="entry name" value="RNI-like"/>
    <property type="match status" value="1"/>
</dbReference>
<dbReference type="PANTHER" id="PTHR48051">
    <property type="match status" value="1"/>
</dbReference>
<dbReference type="EMBL" id="FOAB01000004">
    <property type="protein sequence ID" value="SEL52431.1"/>
    <property type="molecule type" value="Genomic_DNA"/>
</dbReference>
<dbReference type="PANTHER" id="PTHR48051:SF1">
    <property type="entry name" value="RAS SUPPRESSOR PROTEIN 1"/>
    <property type="match status" value="1"/>
</dbReference>
<dbReference type="STRING" id="1038014.SAMN04487910_2718"/>
<dbReference type="InterPro" id="IPR003591">
    <property type="entry name" value="Leu-rich_rpt_typical-subtyp"/>
</dbReference>
<sequence length="195" mass="22535">MKKITLLIICSLGFIINTYSQKKTKELWEHTEIGSVLIYYSLEEALKDPKKVRGLQIRDEGLEKIPKDIAKLVNLEYLRLHHNKFEEIPDFIFKMKKIRVLEIGGNRLGVIPKEIGEMTQLEFLGLKANGLTNLPESIGNLTNLKKLDLDFNPLITLPESIKNLTKLETLYFSHAKFSDVEIERIKKLLPHYFGN</sequence>
<organism evidence="4 5">
    <name type="scientific">Aquimarina amphilecti</name>
    <dbReference type="NCBI Taxonomy" id="1038014"/>
    <lineage>
        <taxon>Bacteria</taxon>
        <taxon>Pseudomonadati</taxon>
        <taxon>Bacteroidota</taxon>
        <taxon>Flavobacteriia</taxon>
        <taxon>Flavobacteriales</taxon>
        <taxon>Flavobacteriaceae</taxon>
        <taxon>Aquimarina</taxon>
    </lineage>
</organism>
<dbReference type="InterPro" id="IPR055414">
    <property type="entry name" value="LRR_R13L4/SHOC2-like"/>
</dbReference>
<protein>
    <submittedName>
        <fullName evidence="4">Leucine Rich Repeat</fullName>
    </submittedName>
</protein>
<evidence type="ECO:0000313" key="5">
    <source>
        <dbReference type="Proteomes" id="UP000198521"/>
    </source>
</evidence>
<dbReference type="RefSeq" id="WP_091409343.1">
    <property type="nucleotide sequence ID" value="NZ_FOAB01000004.1"/>
</dbReference>
<dbReference type="GO" id="GO:0005737">
    <property type="term" value="C:cytoplasm"/>
    <property type="evidence" value="ECO:0007669"/>
    <property type="project" value="TreeGrafter"/>
</dbReference>
<dbReference type="SMART" id="SM00369">
    <property type="entry name" value="LRR_TYP"/>
    <property type="match status" value="3"/>
</dbReference>
<dbReference type="Pfam" id="PF23598">
    <property type="entry name" value="LRR_14"/>
    <property type="match status" value="1"/>
</dbReference>
<dbReference type="InterPro" id="IPR032675">
    <property type="entry name" value="LRR_dom_sf"/>
</dbReference>
<accession>A0A1H7QWQ3</accession>
<reference evidence="4 5" key="1">
    <citation type="submission" date="2016-10" db="EMBL/GenBank/DDBJ databases">
        <authorList>
            <person name="de Groot N.N."/>
        </authorList>
    </citation>
    <scope>NUCLEOTIDE SEQUENCE [LARGE SCALE GENOMIC DNA]</scope>
    <source>
        <strain evidence="4 5">DSM 25232</strain>
    </source>
</reference>
<dbReference type="Gene3D" id="3.80.10.10">
    <property type="entry name" value="Ribonuclease Inhibitor"/>
    <property type="match status" value="1"/>
</dbReference>
<keyword evidence="5" id="KW-1185">Reference proteome</keyword>
<dbReference type="Pfam" id="PF00560">
    <property type="entry name" value="LRR_1"/>
    <property type="match status" value="1"/>
</dbReference>
<name>A0A1H7QWQ3_AQUAM</name>
<proteinExistence type="predicted"/>
<dbReference type="AlphaFoldDB" id="A0A1H7QWQ3"/>
<dbReference type="PROSITE" id="PS51450">
    <property type="entry name" value="LRR"/>
    <property type="match status" value="2"/>
</dbReference>
<evidence type="ECO:0000256" key="1">
    <source>
        <dbReference type="ARBA" id="ARBA00022614"/>
    </source>
</evidence>
<feature type="domain" description="Disease resistance R13L4/SHOC-2-like LRR" evidence="3">
    <location>
        <begin position="113"/>
        <end position="187"/>
    </location>
</feature>
<keyword evidence="1" id="KW-0433">Leucine-rich repeat</keyword>
<dbReference type="Proteomes" id="UP000198521">
    <property type="component" value="Unassembled WGS sequence"/>
</dbReference>
<evidence type="ECO:0000256" key="2">
    <source>
        <dbReference type="ARBA" id="ARBA00022737"/>
    </source>
</evidence>
<dbReference type="InterPro" id="IPR050216">
    <property type="entry name" value="LRR_domain-containing"/>
</dbReference>
<evidence type="ECO:0000259" key="3">
    <source>
        <dbReference type="Pfam" id="PF23598"/>
    </source>
</evidence>
<dbReference type="OrthoDB" id="1162572at2"/>
<gene>
    <name evidence="4" type="ORF">SAMN04487910_2718</name>
</gene>
<dbReference type="InterPro" id="IPR001611">
    <property type="entry name" value="Leu-rich_rpt"/>
</dbReference>